<dbReference type="AlphaFoldDB" id="A0AAW2YYA3"/>
<evidence type="ECO:0000259" key="2">
    <source>
        <dbReference type="Pfam" id="PF24760"/>
    </source>
</evidence>
<evidence type="ECO:0000313" key="3">
    <source>
        <dbReference type="EMBL" id="KAL0482150.1"/>
    </source>
</evidence>
<organism evidence="3 4">
    <name type="scientific">Acrasis kona</name>
    <dbReference type="NCBI Taxonomy" id="1008807"/>
    <lineage>
        <taxon>Eukaryota</taxon>
        <taxon>Discoba</taxon>
        <taxon>Heterolobosea</taxon>
        <taxon>Tetramitia</taxon>
        <taxon>Eutetramitia</taxon>
        <taxon>Acrasidae</taxon>
        <taxon>Acrasis</taxon>
    </lineage>
</organism>
<feature type="compositionally biased region" description="Acidic residues" evidence="1">
    <location>
        <begin position="121"/>
        <end position="131"/>
    </location>
</feature>
<proteinExistence type="predicted"/>
<gene>
    <name evidence="3" type="ORF">AKO1_013369</name>
</gene>
<feature type="region of interest" description="Disordered" evidence="1">
    <location>
        <begin position="106"/>
        <end position="131"/>
    </location>
</feature>
<dbReference type="Pfam" id="PF24760">
    <property type="entry name" value="TPR_IF140_C"/>
    <property type="match status" value="1"/>
</dbReference>
<name>A0AAW2YYA3_9EUKA</name>
<evidence type="ECO:0000256" key="1">
    <source>
        <dbReference type="SAM" id="MobiDB-lite"/>
    </source>
</evidence>
<accession>A0AAW2YYA3</accession>
<dbReference type="EMBL" id="JAOPGA020000821">
    <property type="protein sequence ID" value="KAL0482150.1"/>
    <property type="molecule type" value="Genomic_DNA"/>
</dbReference>
<feature type="domain" description="IF140 C-terminal TPR" evidence="2">
    <location>
        <begin position="2"/>
        <end position="80"/>
    </location>
</feature>
<dbReference type="Proteomes" id="UP001431209">
    <property type="component" value="Unassembled WGS sequence"/>
</dbReference>
<feature type="non-terminal residue" evidence="3">
    <location>
        <position position="131"/>
    </location>
</feature>
<evidence type="ECO:0000313" key="4">
    <source>
        <dbReference type="Proteomes" id="UP001431209"/>
    </source>
</evidence>
<keyword evidence="4" id="KW-1185">Reference proteome</keyword>
<protein>
    <recommendedName>
        <fullName evidence="2">IF140 C-terminal TPR domain-containing protein</fullName>
    </recommendedName>
</protein>
<dbReference type="InterPro" id="IPR056156">
    <property type="entry name" value="TPR_IF140_C"/>
</dbReference>
<sequence length="131" mass="15179">MTNLRQRISLVEKFIVARELAKRHQESVSSEMVNICQVLLEEPAIEDAIRIGDVYALLVEHYWLQQADGHQAYKLICKMRERSIVLSYYLEESLIREVYQYAGVEYPGDNGDTSPGNQGHDDEEIEEEMDD</sequence>
<comment type="caution">
    <text evidence="3">The sequence shown here is derived from an EMBL/GenBank/DDBJ whole genome shotgun (WGS) entry which is preliminary data.</text>
</comment>
<reference evidence="3 4" key="1">
    <citation type="submission" date="2024-03" db="EMBL/GenBank/DDBJ databases">
        <title>The Acrasis kona genome and developmental transcriptomes reveal deep origins of eukaryotic multicellular pathways.</title>
        <authorList>
            <person name="Sheikh S."/>
            <person name="Fu C.-J."/>
            <person name="Brown M.W."/>
            <person name="Baldauf S.L."/>
        </authorList>
    </citation>
    <scope>NUCLEOTIDE SEQUENCE [LARGE SCALE GENOMIC DNA]</scope>
    <source>
        <strain evidence="3 4">ATCC MYA-3509</strain>
    </source>
</reference>